<proteinExistence type="predicted"/>
<evidence type="ECO:0000313" key="1">
    <source>
        <dbReference type="EMBL" id="ACB52121.1"/>
    </source>
</evidence>
<dbReference type="eggNOG" id="COG3502">
    <property type="taxonomic scope" value="Bacteria"/>
</dbReference>
<dbReference type="EMBL" id="CP000806">
    <property type="protein sequence ID" value="ACB52121.1"/>
    <property type="molecule type" value="Genomic_DNA"/>
</dbReference>
<reference evidence="1 2" key="1">
    <citation type="journal article" date="2008" name="Proc. Natl. Acad. Sci. U.S.A.">
        <title>The genome of Cyanothece 51142, a unicellular diazotrophic cyanobacterium important in the marine nitrogen cycle.</title>
        <authorList>
            <person name="Welsh E.A."/>
            <person name="Liberton M."/>
            <person name="Stoeckel J."/>
            <person name="Loh T."/>
            <person name="Elvitigala T."/>
            <person name="Wang C."/>
            <person name="Wollam A."/>
            <person name="Fulton R.S."/>
            <person name="Clifton S.W."/>
            <person name="Jacobs J.M."/>
            <person name="Aurora R."/>
            <person name="Ghosh B.K."/>
            <person name="Sherman L.A."/>
            <person name="Smith R.D."/>
            <person name="Wilson R.K."/>
            <person name="Pakrasi H.B."/>
        </authorList>
    </citation>
    <scope>NUCLEOTIDE SEQUENCE [LARGE SCALE GENOMIC DNA]</scope>
    <source>
        <strain evidence="2">ATCC 51142 / BH68</strain>
    </source>
</reference>
<dbReference type="PANTHER" id="PTHR34129">
    <property type="entry name" value="BLR1139 PROTEIN"/>
    <property type="match status" value="1"/>
</dbReference>
<dbReference type="RefSeq" id="WP_009544542.1">
    <property type="nucleotide sequence ID" value="NC_010546.1"/>
</dbReference>
<dbReference type="PANTHER" id="PTHR34129:SF1">
    <property type="entry name" value="DUF952 DOMAIN-CONTAINING PROTEIN"/>
    <property type="match status" value="1"/>
</dbReference>
<accession>B1WU59</accession>
<dbReference type="InterPro" id="IPR009297">
    <property type="entry name" value="DUF952"/>
</dbReference>
<dbReference type="Proteomes" id="UP000001203">
    <property type="component" value="Chromosome circular"/>
</dbReference>
<dbReference type="STRING" id="43989.cce_2773"/>
<dbReference type="KEGG" id="cyt:cce_2773"/>
<evidence type="ECO:0000313" key="2">
    <source>
        <dbReference type="Proteomes" id="UP000001203"/>
    </source>
</evidence>
<dbReference type="Gene3D" id="3.20.170.20">
    <property type="entry name" value="Protein of unknown function DUF952"/>
    <property type="match status" value="1"/>
</dbReference>
<sequence>MFDYLMIFHITTSENWEKAKLNNEYKCESLETEGFIHCSRQSQIINIANTFYRHYEQLIILQIAPDKLLSKIKWESPIHPNPNIDHKINNTEKFPHVYGVINLDAVEKIIYLCKNNQGLFEDIF</sequence>
<dbReference type="HOGENOM" id="CLU_129452_1_2_3"/>
<gene>
    <name evidence="1" type="ordered locus">cce_2773</name>
</gene>
<keyword evidence="2" id="KW-1185">Reference proteome</keyword>
<dbReference type="OrthoDB" id="5638018at2"/>
<protein>
    <submittedName>
        <fullName evidence="1">DUF952-containing protein</fullName>
    </submittedName>
</protein>
<name>B1WU59_CROS5</name>
<dbReference type="Pfam" id="PF06108">
    <property type="entry name" value="DUF952"/>
    <property type="match status" value="1"/>
</dbReference>
<dbReference type="SUPFAM" id="SSF56399">
    <property type="entry name" value="ADP-ribosylation"/>
    <property type="match status" value="1"/>
</dbReference>
<organism evidence="1 2">
    <name type="scientific">Crocosphaera subtropica (strain ATCC 51142 / BH68)</name>
    <name type="common">Cyanothece sp. (strain ATCC 51142)</name>
    <dbReference type="NCBI Taxonomy" id="43989"/>
    <lineage>
        <taxon>Bacteria</taxon>
        <taxon>Bacillati</taxon>
        <taxon>Cyanobacteriota</taxon>
        <taxon>Cyanophyceae</taxon>
        <taxon>Oscillatoriophycideae</taxon>
        <taxon>Chroococcales</taxon>
        <taxon>Aphanothecaceae</taxon>
        <taxon>Crocosphaera</taxon>
        <taxon>Crocosphaera subtropica</taxon>
    </lineage>
</organism>
<dbReference type="AlphaFoldDB" id="B1WU59"/>